<dbReference type="GO" id="GO:0006298">
    <property type="term" value="P:mismatch repair"/>
    <property type="evidence" value="ECO:0007669"/>
    <property type="project" value="TreeGrafter"/>
</dbReference>
<dbReference type="STRING" id="478744.SAMN05444359_12638"/>
<dbReference type="Gene3D" id="3.40.50.150">
    <property type="entry name" value="Vaccinia Virus protein VP39"/>
    <property type="match status" value="2"/>
</dbReference>
<dbReference type="GO" id="GO:0009307">
    <property type="term" value="P:DNA restriction-modification system"/>
    <property type="evidence" value="ECO:0007669"/>
    <property type="project" value="InterPro"/>
</dbReference>
<accession>A0A1H9LYE7</accession>
<sequence>MNRVPTRPVIRYYGGKWRLADWVIEHFPKHRCYVEGFGGAGSVLMKKKPARVEIYNDLNQEIVNLFKVLRDKESSSELRRLLDLTPYSRDEFLACYELSELPIEQARRTVVLAMQAHNPAKSLDRKANGWRSSTAGHHIITRDFKEHTKALELITDRLKGVIIENHPAQKICEQHDRPDTLHYLDPPYPGATRSSKGKYYKHELRGMDAHKELFDWANKLTGMVILSGYQCQEYEDWYGRAGWEKRTKTAQTGAFCGGAKTAKATEMLWLNPLVSAMQRQQRLF</sequence>
<reference evidence="5" key="1">
    <citation type="submission" date="2016-10" db="EMBL/GenBank/DDBJ databases">
        <authorList>
            <person name="Varghese N."/>
            <person name="Submissions S."/>
        </authorList>
    </citation>
    <scope>NUCLEOTIDE SEQUENCE [LARGE SCALE GENOMIC DNA]</scope>
    <source>
        <strain evidence="5">DSM 24740</strain>
    </source>
</reference>
<dbReference type="Proteomes" id="UP000199021">
    <property type="component" value="Unassembled WGS sequence"/>
</dbReference>
<gene>
    <name evidence="4" type="ORF">SAMN05444359_12638</name>
</gene>
<evidence type="ECO:0000256" key="1">
    <source>
        <dbReference type="ARBA" id="ARBA00022603"/>
    </source>
</evidence>
<keyword evidence="2" id="KW-0808">Transferase</keyword>
<dbReference type="GO" id="GO:0032259">
    <property type="term" value="P:methylation"/>
    <property type="evidence" value="ECO:0007669"/>
    <property type="project" value="UniProtKB-KW"/>
</dbReference>
<name>A0A1H9LYE7_9BACT</name>
<dbReference type="GO" id="GO:0009007">
    <property type="term" value="F:site-specific DNA-methyltransferase (adenine-specific) activity"/>
    <property type="evidence" value="ECO:0007669"/>
    <property type="project" value="UniProtKB-EC"/>
</dbReference>
<dbReference type="InterPro" id="IPR029063">
    <property type="entry name" value="SAM-dependent_MTases_sf"/>
</dbReference>
<evidence type="ECO:0000256" key="3">
    <source>
        <dbReference type="ARBA" id="ARBA00022691"/>
    </source>
</evidence>
<evidence type="ECO:0000313" key="5">
    <source>
        <dbReference type="Proteomes" id="UP000199021"/>
    </source>
</evidence>
<keyword evidence="5" id="KW-1185">Reference proteome</keyword>
<dbReference type="Pfam" id="PF02086">
    <property type="entry name" value="MethyltransfD12"/>
    <property type="match status" value="1"/>
</dbReference>
<dbReference type="PANTHER" id="PTHR30481">
    <property type="entry name" value="DNA ADENINE METHYLASE"/>
    <property type="match status" value="1"/>
</dbReference>
<evidence type="ECO:0000313" key="4">
    <source>
        <dbReference type="EMBL" id="SER16462.1"/>
    </source>
</evidence>
<keyword evidence="3" id="KW-0949">S-adenosyl-L-methionine</keyword>
<dbReference type="InParanoid" id="A0A1H9LYE7"/>
<dbReference type="PANTHER" id="PTHR30481:SF4">
    <property type="entry name" value="SITE-SPECIFIC DNA-METHYLTRANSFERASE (ADENINE-SPECIFIC)"/>
    <property type="match status" value="1"/>
</dbReference>
<proteinExistence type="predicted"/>
<protein>
    <submittedName>
        <fullName evidence="4">DNA adenine methylase</fullName>
    </submittedName>
</protein>
<evidence type="ECO:0000256" key="2">
    <source>
        <dbReference type="ARBA" id="ARBA00022679"/>
    </source>
</evidence>
<dbReference type="PIRSF" id="PIRSF000398">
    <property type="entry name" value="M_m6A_EcoRV"/>
    <property type="match status" value="1"/>
</dbReference>
<dbReference type="InterPro" id="IPR012327">
    <property type="entry name" value="MeTrfase_D12"/>
</dbReference>
<dbReference type="GO" id="GO:0043565">
    <property type="term" value="F:sequence-specific DNA binding"/>
    <property type="evidence" value="ECO:0007669"/>
    <property type="project" value="TreeGrafter"/>
</dbReference>
<dbReference type="PRINTS" id="PR00505">
    <property type="entry name" value="D12N6MTFRASE"/>
</dbReference>
<dbReference type="SUPFAM" id="SSF53335">
    <property type="entry name" value="S-adenosyl-L-methionine-dependent methyltransferases"/>
    <property type="match status" value="1"/>
</dbReference>
<dbReference type="OrthoDB" id="9805629at2"/>
<keyword evidence="1 4" id="KW-0489">Methyltransferase</keyword>
<dbReference type="EMBL" id="FOFB01000026">
    <property type="protein sequence ID" value="SER16462.1"/>
    <property type="molecule type" value="Genomic_DNA"/>
</dbReference>
<dbReference type="GO" id="GO:1904047">
    <property type="term" value="F:S-adenosyl-L-methionine binding"/>
    <property type="evidence" value="ECO:0007669"/>
    <property type="project" value="TreeGrafter"/>
</dbReference>
<dbReference type="AlphaFoldDB" id="A0A1H9LYE7"/>
<dbReference type="InterPro" id="IPR012263">
    <property type="entry name" value="M_m6A_EcoRV"/>
</dbReference>
<organism evidence="4 5">
    <name type="scientific">Neolewinella agarilytica</name>
    <dbReference type="NCBI Taxonomy" id="478744"/>
    <lineage>
        <taxon>Bacteria</taxon>
        <taxon>Pseudomonadati</taxon>
        <taxon>Bacteroidota</taxon>
        <taxon>Saprospiria</taxon>
        <taxon>Saprospirales</taxon>
        <taxon>Lewinellaceae</taxon>
        <taxon>Neolewinella</taxon>
    </lineage>
</organism>